<evidence type="ECO:0000313" key="4">
    <source>
        <dbReference type="EMBL" id="SMC30000.1"/>
    </source>
</evidence>
<dbReference type="PANTHER" id="PTHR45527:SF1">
    <property type="entry name" value="FATTY ACID SYNTHASE"/>
    <property type="match status" value="1"/>
</dbReference>
<dbReference type="GO" id="GO:0031177">
    <property type="term" value="F:phosphopantetheine binding"/>
    <property type="evidence" value="ECO:0007669"/>
    <property type="project" value="TreeGrafter"/>
</dbReference>
<evidence type="ECO:0000259" key="1">
    <source>
        <dbReference type="Pfam" id="PF00501"/>
    </source>
</evidence>
<dbReference type="InterPro" id="IPR041464">
    <property type="entry name" value="TubC_N"/>
</dbReference>
<dbReference type="STRING" id="1121001.SAMN02745857_04344"/>
<dbReference type="SUPFAM" id="SSF52777">
    <property type="entry name" value="CoA-dependent acyltransferases"/>
    <property type="match status" value="2"/>
</dbReference>
<dbReference type="EMBL" id="FWXD01000062">
    <property type="protein sequence ID" value="SMC30000.1"/>
    <property type="molecule type" value="Genomic_DNA"/>
</dbReference>
<dbReference type="GO" id="GO:0005737">
    <property type="term" value="C:cytoplasm"/>
    <property type="evidence" value="ECO:0007669"/>
    <property type="project" value="TreeGrafter"/>
</dbReference>
<gene>
    <name evidence="4" type="ORF">SAMN02745857_04344</name>
</gene>
<dbReference type="Gene3D" id="3.40.50.12780">
    <property type="entry name" value="N-terminal domain of ligase-like"/>
    <property type="match status" value="1"/>
</dbReference>
<organism evidence="4 5">
    <name type="scientific">Andreprevotia lacus DSM 23236</name>
    <dbReference type="NCBI Taxonomy" id="1121001"/>
    <lineage>
        <taxon>Bacteria</taxon>
        <taxon>Pseudomonadati</taxon>
        <taxon>Pseudomonadota</taxon>
        <taxon>Betaproteobacteria</taxon>
        <taxon>Neisseriales</taxon>
        <taxon>Chitinibacteraceae</taxon>
        <taxon>Andreprevotia</taxon>
    </lineage>
</organism>
<feature type="domain" description="Condensation" evidence="2">
    <location>
        <begin position="103"/>
        <end position="546"/>
    </location>
</feature>
<dbReference type="Pfam" id="PF00668">
    <property type="entry name" value="Condensation"/>
    <property type="match status" value="1"/>
</dbReference>
<feature type="non-terminal residue" evidence="4">
    <location>
        <position position="657"/>
    </location>
</feature>
<dbReference type="InterPro" id="IPR023213">
    <property type="entry name" value="CAT-like_dom_sf"/>
</dbReference>
<proteinExistence type="predicted"/>
<dbReference type="GO" id="GO:0044550">
    <property type="term" value="P:secondary metabolite biosynthetic process"/>
    <property type="evidence" value="ECO:0007669"/>
    <property type="project" value="TreeGrafter"/>
</dbReference>
<evidence type="ECO:0000259" key="3">
    <source>
        <dbReference type="Pfam" id="PF18563"/>
    </source>
</evidence>
<protein>
    <submittedName>
        <fullName evidence="4">AMP-binding enzyme</fullName>
    </submittedName>
</protein>
<sequence>MSFENLLGKLDEKQIRVQLDAGELVIRAPRGAMNAELAAELKQYKAQLLTHLQALEQASGAPVVLGEARPAFRITPDMLTLVTLTQEEIDTAVATVPGGAANVQDIYPLAPLQEGILFHYLMAQIGDPYLQPNLLGFPRRERVEQFLSALQQVIDRHDILRTGMVWDGISQPVQVVHRKAQLPVTWLTIDAGIAAVASWLEDEFDPRRIRIDLRQAPLLACHVVEDAQNNRWLLHILAHHIAIDHTTLELLVEEAEVIEQGKAGELPQAVPFRNFVAQARLGVSQDEHEAFFKQLLGDINEPTAPFGLLDVQGDGRDIHEASQLLPAELAASIRNATRTLGISAASLMHLAWAMVLAKVSGRSDVVFGTVLFGRMKGGAQADRVLGMSINTLPIRLSINETGAETGLKDAHRVLAQLLRHEHAPLALAQRCSGVVSPTPLFSSLLNVRHTPVDLDATPEELTAELTDDMEVLSGHERTNYPLTFSVDDLGQGFLLTAQVARPIDPARVCQFMHDALASLLAALNNAPHTALNQLDVLPQAERHTLLTDWNNTAYAYPRESGLVALFEQHVAAQPDAAAVVSGDTVWTYAELNTRANVLAHTLIGSGVLPGQVVALSLPRSADLVLAELAILKAGGVYLPLDAVLPGERQASMLADSG</sequence>
<dbReference type="OrthoDB" id="9757559at2"/>
<dbReference type="InterPro" id="IPR000873">
    <property type="entry name" value="AMP-dep_synth/lig_dom"/>
</dbReference>
<dbReference type="InterPro" id="IPR001242">
    <property type="entry name" value="Condensation_dom"/>
</dbReference>
<dbReference type="Gene3D" id="3.30.559.10">
    <property type="entry name" value="Chloramphenicol acetyltransferase-like domain"/>
    <property type="match status" value="1"/>
</dbReference>
<reference evidence="4 5" key="1">
    <citation type="submission" date="2017-04" db="EMBL/GenBank/DDBJ databases">
        <authorList>
            <person name="Afonso C.L."/>
            <person name="Miller P.J."/>
            <person name="Scott M.A."/>
            <person name="Spackman E."/>
            <person name="Goraichik I."/>
            <person name="Dimitrov K.M."/>
            <person name="Suarez D.L."/>
            <person name="Swayne D.E."/>
        </authorList>
    </citation>
    <scope>NUCLEOTIDE SEQUENCE [LARGE SCALE GENOMIC DNA]</scope>
    <source>
        <strain evidence="4 5">DSM 23236</strain>
    </source>
</reference>
<dbReference type="AlphaFoldDB" id="A0A1W1Y1A2"/>
<evidence type="ECO:0000313" key="5">
    <source>
        <dbReference type="Proteomes" id="UP000192761"/>
    </source>
</evidence>
<evidence type="ECO:0000259" key="2">
    <source>
        <dbReference type="Pfam" id="PF00668"/>
    </source>
</evidence>
<name>A0A1W1Y1A2_9NEIS</name>
<feature type="domain" description="AMP-dependent synthetase/ligase" evidence="1">
    <location>
        <begin position="566"/>
        <end position="657"/>
    </location>
</feature>
<keyword evidence="5" id="KW-1185">Reference proteome</keyword>
<dbReference type="Gene3D" id="3.30.559.30">
    <property type="entry name" value="Nonribosomal peptide synthetase, condensation domain"/>
    <property type="match status" value="1"/>
</dbReference>
<dbReference type="Gene3D" id="1.10.10.1830">
    <property type="entry name" value="Non-ribosomal peptide synthase, adenylation domain"/>
    <property type="match status" value="1"/>
</dbReference>
<dbReference type="Pfam" id="PF00501">
    <property type="entry name" value="AMP-binding"/>
    <property type="match status" value="1"/>
</dbReference>
<dbReference type="PANTHER" id="PTHR45527">
    <property type="entry name" value="NONRIBOSOMAL PEPTIDE SYNTHETASE"/>
    <property type="match status" value="1"/>
</dbReference>
<dbReference type="Proteomes" id="UP000192761">
    <property type="component" value="Unassembled WGS sequence"/>
</dbReference>
<dbReference type="SUPFAM" id="SSF56801">
    <property type="entry name" value="Acetyl-CoA synthetase-like"/>
    <property type="match status" value="1"/>
</dbReference>
<dbReference type="InterPro" id="IPR044894">
    <property type="entry name" value="TubC_N_sf"/>
</dbReference>
<dbReference type="GO" id="GO:0003824">
    <property type="term" value="F:catalytic activity"/>
    <property type="evidence" value="ECO:0007669"/>
    <property type="project" value="InterPro"/>
</dbReference>
<dbReference type="Pfam" id="PF18563">
    <property type="entry name" value="TubC_N"/>
    <property type="match status" value="1"/>
</dbReference>
<dbReference type="InterPro" id="IPR042099">
    <property type="entry name" value="ANL_N_sf"/>
</dbReference>
<dbReference type="GO" id="GO:0043041">
    <property type="term" value="P:amino acid activation for nonribosomal peptide biosynthetic process"/>
    <property type="evidence" value="ECO:0007669"/>
    <property type="project" value="TreeGrafter"/>
</dbReference>
<accession>A0A1W1Y1A2</accession>
<feature type="domain" description="TubC N-terminal docking" evidence="3">
    <location>
        <begin position="5"/>
        <end position="53"/>
    </location>
</feature>
<dbReference type="CDD" id="cd19544">
    <property type="entry name" value="E-C_NRPS"/>
    <property type="match status" value="1"/>
</dbReference>